<reference evidence="3 4" key="1">
    <citation type="submission" date="2021-04" db="EMBL/GenBank/DDBJ databases">
        <authorList>
            <person name="Bliznina A."/>
        </authorList>
    </citation>
    <scope>NUCLEOTIDE SEQUENCE [LARGE SCALE GENOMIC DNA]</scope>
</reference>
<proteinExistence type="predicted"/>
<evidence type="ECO:0000259" key="2">
    <source>
        <dbReference type="PROSITE" id="PS51038"/>
    </source>
</evidence>
<feature type="compositionally biased region" description="Low complexity" evidence="1">
    <location>
        <begin position="399"/>
        <end position="409"/>
    </location>
</feature>
<dbReference type="Proteomes" id="UP001158576">
    <property type="component" value="Chromosome 1"/>
</dbReference>
<feature type="compositionally biased region" description="Basic residues" evidence="1">
    <location>
        <begin position="456"/>
        <end position="471"/>
    </location>
</feature>
<sequence>MIQIHYLYVLLPKDGVHGNLSKKIFLRTFAEDDHECCHHAGKPQQVLVRRESNPARAKPRITVKGEQVHYVEHQQGHQHSTSKSANQFVIPQASDDDNEIILEQVQDKRGNVIYYGDGQASSQPPINTAPDGNYDGSLITTGGYRVETLEEIKAKVSQEFTTQDDDEYSDDDRLVIDQLAEEDTPQSEATSTKYRFPSGPYIETDSEATPTKPKHIPVDTSDDESMPDLEDAAEEMPLLEPLPELDDIGALETQSTIQSEIRKRKSLPAGSGSLSPVKRQRRGIRRSQSTTEARQNPKSSASNRLTSLIEKTREICENPTSQPSQKKRKVLTKRSPKKRQRSESASSSEDEAHPEVFHPSSSHSRQGHNPRRILDQLKDTPEFENARLSGGGRARRTAAGRPARSAARTASEKTKQNLNDEKGRLKPIVVEKTEKVKQEKKEVKSEFAEPKPKPGPTRRQRRPSKKTRRKSDHYVDNHGWEPVGVCENRCILKPGENTYIDRVSFDTVRNVNTDRVVNRLDSVAIYAGEDEPPMYAIIVDLYRETSGQIMAWVYWYYKREDAEAPSSTYVAGEQELLASRHHDSISIASLLRSFHTLTYYEYRRWRAQGAHEGANNYSSSDENHVTVKKEEDIPSLNGESASWERKPSDREPRTNFNFIKPGDEVFFVRRFYDHSTRSIVITPSFLKDKSESSTVTRPRSRRLRRPANTEMLHPTS</sequence>
<feature type="compositionally biased region" description="Acidic residues" evidence="1">
    <location>
        <begin position="220"/>
        <end position="234"/>
    </location>
</feature>
<dbReference type="EMBL" id="OU015566">
    <property type="protein sequence ID" value="CAG5105115.1"/>
    <property type="molecule type" value="Genomic_DNA"/>
</dbReference>
<organism evidence="3 4">
    <name type="scientific">Oikopleura dioica</name>
    <name type="common">Tunicate</name>
    <dbReference type="NCBI Taxonomy" id="34765"/>
    <lineage>
        <taxon>Eukaryota</taxon>
        <taxon>Metazoa</taxon>
        <taxon>Chordata</taxon>
        <taxon>Tunicata</taxon>
        <taxon>Appendicularia</taxon>
        <taxon>Copelata</taxon>
        <taxon>Oikopleuridae</taxon>
        <taxon>Oikopleura</taxon>
    </lineage>
</organism>
<evidence type="ECO:0000256" key="1">
    <source>
        <dbReference type="SAM" id="MobiDB-lite"/>
    </source>
</evidence>
<evidence type="ECO:0000313" key="4">
    <source>
        <dbReference type="Proteomes" id="UP001158576"/>
    </source>
</evidence>
<dbReference type="InterPro" id="IPR001025">
    <property type="entry name" value="BAH_dom"/>
</dbReference>
<feature type="region of interest" description="Disordered" evidence="1">
    <location>
        <begin position="182"/>
        <end position="475"/>
    </location>
</feature>
<feature type="compositionally biased region" description="Basic and acidic residues" evidence="1">
    <location>
        <begin position="621"/>
        <end position="632"/>
    </location>
</feature>
<feature type="compositionally biased region" description="Polar residues" evidence="1">
    <location>
        <begin position="286"/>
        <end position="306"/>
    </location>
</feature>
<gene>
    <name evidence="3" type="ORF">OKIOD_LOCUS10612</name>
</gene>
<name>A0ABN7SW52_OIKDI</name>
<protein>
    <submittedName>
        <fullName evidence="3">Oidioi.mRNA.OKI2018_I69.chr1.g1847.t2.cds</fullName>
    </submittedName>
</protein>
<dbReference type="InterPro" id="IPR043151">
    <property type="entry name" value="BAH_sf"/>
</dbReference>
<feature type="compositionally biased region" description="Basic and acidic residues" evidence="1">
    <location>
        <begin position="372"/>
        <end position="385"/>
    </location>
</feature>
<dbReference type="PROSITE" id="PS51038">
    <property type="entry name" value="BAH"/>
    <property type="match status" value="1"/>
</dbReference>
<dbReference type="Gene3D" id="2.30.30.490">
    <property type="match status" value="1"/>
</dbReference>
<accession>A0ABN7SW52</accession>
<feature type="region of interest" description="Disordered" evidence="1">
    <location>
        <begin position="689"/>
        <end position="716"/>
    </location>
</feature>
<keyword evidence="4" id="KW-1185">Reference proteome</keyword>
<feature type="domain" description="BAH" evidence="2">
    <location>
        <begin position="515"/>
        <end position="634"/>
    </location>
</feature>
<feature type="compositionally biased region" description="Basic residues" evidence="1">
    <location>
        <begin position="325"/>
        <end position="340"/>
    </location>
</feature>
<feature type="compositionally biased region" description="Basic and acidic residues" evidence="1">
    <location>
        <begin position="410"/>
        <end position="452"/>
    </location>
</feature>
<evidence type="ECO:0000313" key="3">
    <source>
        <dbReference type="EMBL" id="CAG5105115.1"/>
    </source>
</evidence>
<feature type="region of interest" description="Disordered" evidence="1">
    <location>
        <begin position="613"/>
        <end position="655"/>
    </location>
</feature>
<feature type="compositionally biased region" description="Basic and acidic residues" evidence="1">
    <location>
        <begin position="642"/>
        <end position="653"/>
    </location>
</feature>